<evidence type="ECO:0000313" key="8">
    <source>
        <dbReference type="EMBL" id="HIH69252.1"/>
    </source>
</evidence>
<dbReference type="Proteomes" id="UP000600363">
    <property type="component" value="Unassembled WGS sequence"/>
</dbReference>
<dbReference type="GO" id="GO:1990904">
    <property type="term" value="C:ribonucleoprotein complex"/>
    <property type="evidence" value="ECO:0007669"/>
    <property type="project" value="UniProtKB-KW"/>
</dbReference>
<evidence type="ECO:0000256" key="7">
    <source>
        <dbReference type="SAM" id="MobiDB-lite"/>
    </source>
</evidence>
<evidence type="ECO:0000313" key="9">
    <source>
        <dbReference type="Proteomes" id="UP000600363"/>
    </source>
</evidence>
<protein>
    <recommendedName>
        <fullName evidence="5 6">Small ribosomal subunit protein eS8</fullName>
    </recommendedName>
</protein>
<dbReference type="InterPro" id="IPR022309">
    <property type="entry name" value="Ribosomal_Se8/biogenesis_NSA2"/>
</dbReference>
<keyword evidence="3 6" id="KW-0689">Ribosomal protein</keyword>
<proteinExistence type="inferred from homology"/>
<evidence type="ECO:0000256" key="5">
    <source>
        <dbReference type="ARBA" id="ARBA00035277"/>
    </source>
</evidence>
<dbReference type="Gene3D" id="2.40.10.310">
    <property type="match status" value="1"/>
</dbReference>
<organism evidence="8 9">
    <name type="scientific">Methermicoccus shengliensis</name>
    <dbReference type="NCBI Taxonomy" id="660064"/>
    <lineage>
        <taxon>Archaea</taxon>
        <taxon>Methanobacteriati</taxon>
        <taxon>Methanobacteriota</taxon>
        <taxon>Stenosarchaea group</taxon>
        <taxon>Methanomicrobia</taxon>
        <taxon>Methanosarcinales</taxon>
        <taxon>Methermicoccaceae</taxon>
        <taxon>Methermicoccus</taxon>
    </lineage>
</organism>
<dbReference type="EMBL" id="DUIH01000006">
    <property type="protein sequence ID" value="HIH69252.1"/>
    <property type="molecule type" value="Genomic_DNA"/>
</dbReference>
<dbReference type="CDD" id="cd11382">
    <property type="entry name" value="Ribosomal_S8e"/>
    <property type="match status" value="1"/>
</dbReference>
<evidence type="ECO:0000256" key="6">
    <source>
        <dbReference type="HAMAP-Rule" id="MF_00029"/>
    </source>
</evidence>
<feature type="region of interest" description="Disordered" evidence="7">
    <location>
        <begin position="1"/>
        <end position="41"/>
    </location>
</feature>
<evidence type="ECO:0000256" key="4">
    <source>
        <dbReference type="ARBA" id="ARBA00023274"/>
    </source>
</evidence>
<dbReference type="AlphaFoldDB" id="A0A832RW76"/>
<dbReference type="InterPro" id="IPR020919">
    <property type="entry name" value="Ribosomal_protein_eS8_arc"/>
</dbReference>
<dbReference type="NCBIfam" id="TIGR00307">
    <property type="entry name" value="eS8"/>
    <property type="match status" value="1"/>
</dbReference>
<dbReference type="GO" id="GO:0006412">
    <property type="term" value="P:translation"/>
    <property type="evidence" value="ECO:0007669"/>
    <property type="project" value="UniProtKB-UniRule"/>
</dbReference>
<feature type="compositionally biased region" description="Basic residues" evidence="7">
    <location>
        <begin position="1"/>
        <end position="13"/>
    </location>
</feature>
<feature type="compositionally biased region" description="Basic and acidic residues" evidence="7">
    <location>
        <begin position="25"/>
        <end position="40"/>
    </location>
</feature>
<dbReference type="InterPro" id="IPR001047">
    <property type="entry name" value="Ribosomal_eS8"/>
</dbReference>
<evidence type="ECO:0000256" key="3">
    <source>
        <dbReference type="ARBA" id="ARBA00022980"/>
    </source>
</evidence>
<dbReference type="InterPro" id="IPR018283">
    <property type="entry name" value="Ribosomal_eS8_CS"/>
</dbReference>
<evidence type="ECO:0000256" key="2">
    <source>
        <dbReference type="ARBA" id="ARBA00011458"/>
    </source>
</evidence>
<gene>
    <name evidence="6" type="primary">rps8e</name>
    <name evidence="8" type="ORF">HA299_01320</name>
</gene>
<dbReference type="GO" id="GO:0005840">
    <property type="term" value="C:ribosome"/>
    <property type="evidence" value="ECO:0007669"/>
    <property type="project" value="UniProtKB-KW"/>
</dbReference>
<dbReference type="Pfam" id="PF01201">
    <property type="entry name" value="Ribosomal_S8e"/>
    <property type="match status" value="1"/>
</dbReference>
<accession>A0A832RW76</accession>
<sequence length="126" mass="14392">MMKWQGKSKRKPTGGRLILSRGKRKYELGREPTHTHLAPERRKRIRGRGGNYKLRLLRGEFAVVSDENGRARKVRIENVLENPANEHYVRRNIITKGCIILTEIGKAKVVSRPGQDGIINAVLLNE</sequence>
<name>A0A832RW76_9EURY</name>
<dbReference type="PANTHER" id="PTHR10394">
    <property type="entry name" value="40S RIBOSOMAL PROTEIN S8"/>
    <property type="match status" value="1"/>
</dbReference>
<comment type="similarity">
    <text evidence="1 6">Belongs to the eukaryotic ribosomal protein eS8 family.</text>
</comment>
<comment type="caution">
    <text evidence="8">The sequence shown here is derived from an EMBL/GenBank/DDBJ whole genome shotgun (WGS) entry which is preliminary data.</text>
</comment>
<dbReference type="HAMAP" id="MF_00029">
    <property type="entry name" value="Ribosomal_eS8"/>
    <property type="match status" value="1"/>
</dbReference>
<keyword evidence="4 6" id="KW-0687">Ribonucleoprotein</keyword>
<comment type="subunit">
    <text evidence="2 6">Part of the 30S ribosomal subunit.</text>
</comment>
<evidence type="ECO:0000256" key="1">
    <source>
        <dbReference type="ARBA" id="ARBA00005257"/>
    </source>
</evidence>
<dbReference type="GO" id="GO:0003735">
    <property type="term" value="F:structural constituent of ribosome"/>
    <property type="evidence" value="ECO:0007669"/>
    <property type="project" value="InterPro"/>
</dbReference>
<reference evidence="8" key="1">
    <citation type="journal article" date="2020" name="bioRxiv">
        <title>A rank-normalized archaeal taxonomy based on genome phylogeny resolves widespread incomplete and uneven classifications.</title>
        <authorList>
            <person name="Rinke C."/>
            <person name="Chuvochina M."/>
            <person name="Mussig A.J."/>
            <person name="Chaumeil P.-A."/>
            <person name="Waite D.W."/>
            <person name="Whitman W.B."/>
            <person name="Parks D.H."/>
            <person name="Hugenholtz P."/>
        </authorList>
    </citation>
    <scope>NUCLEOTIDE SEQUENCE</scope>
    <source>
        <strain evidence="8">UBA12518</strain>
    </source>
</reference>
<dbReference type="PROSITE" id="PS01193">
    <property type="entry name" value="RIBOSOMAL_S8E"/>
    <property type="match status" value="1"/>
</dbReference>